<dbReference type="Proteomes" id="UP000236173">
    <property type="component" value="Unassembled WGS sequence"/>
</dbReference>
<reference evidence="3" key="1">
    <citation type="submission" date="2017-09" db="EMBL/GenBank/DDBJ databases">
        <title>Metaegenomics of thermophilic ammonia-oxidizing enrichment culture.</title>
        <authorList>
            <person name="Kato S."/>
            <person name="Suzuki K."/>
        </authorList>
    </citation>
    <scope>NUCLEOTIDE SEQUENCE [LARGE SCALE GENOMIC DNA]</scope>
</reference>
<accession>A0A2H5XEW1</accession>
<gene>
    <name evidence="2" type="ORF">HRbin17_02243</name>
</gene>
<evidence type="ECO:0000313" key="2">
    <source>
        <dbReference type="EMBL" id="GBC99712.1"/>
    </source>
</evidence>
<proteinExistence type="predicted"/>
<name>A0A2H5XEW1_9BACT</name>
<organism evidence="2 3">
    <name type="scientific">Candidatus Fervidibacter japonicus</name>
    <dbReference type="NCBI Taxonomy" id="2035412"/>
    <lineage>
        <taxon>Bacteria</taxon>
        <taxon>Candidatus Fervidibacterota</taxon>
        <taxon>Candidatus Fervidibacter</taxon>
    </lineage>
</organism>
<feature type="region of interest" description="Disordered" evidence="1">
    <location>
        <begin position="1"/>
        <end position="46"/>
    </location>
</feature>
<evidence type="ECO:0000256" key="1">
    <source>
        <dbReference type="SAM" id="MobiDB-lite"/>
    </source>
</evidence>
<evidence type="ECO:0000313" key="3">
    <source>
        <dbReference type="Proteomes" id="UP000236173"/>
    </source>
</evidence>
<dbReference type="EMBL" id="BEHT01000035">
    <property type="protein sequence ID" value="GBC99712.1"/>
    <property type="molecule type" value="Genomic_DNA"/>
</dbReference>
<dbReference type="AlphaFoldDB" id="A0A2H5XEW1"/>
<comment type="caution">
    <text evidence="2">The sequence shown here is derived from an EMBL/GenBank/DDBJ whole genome shotgun (WGS) entry which is preliminary data.</text>
</comment>
<protein>
    <submittedName>
        <fullName evidence="2">Uncharacterized protein</fullName>
    </submittedName>
</protein>
<sequence>MGFGTGIGGSGLGGKPLPGPAASSGWGRGQGPAPFPSEWLGQGESPQFSERVQLNFRTRSHALSGAQPVLPGPALSEEVLALPAPSGSGVPLSQVLPTYMKRAEQALSQQLIPPSERQRVRRYFEALQR</sequence>
<feature type="compositionally biased region" description="Gly residues" evidence="1">
    <location>
        <begin position="1"/>
        <end position="16"/>
    </location>
</feature>